<dbReference type="EMBL" id="CATOUU010000969">
    <property type="protein sequence ID" value="CAI9963670.1"/>
    <property type="molecule type" value="Genomic_DNA"/>
</dbReference>
<proteinExistence type="predicted"/>
<reference evidence="2 3" key="2">
    <citation type="submission" date="2024-07" db="EMBL/GenBank/DDBJ databases">
        <authorList>
            <person name="Akdeniz Z."/>
        </authorList>
    </citation>
    <scope>NUCLEOTIDE SEQUENCE [LARGE SCALE GENOMIC DNA]</scope>
</reference>
<dbReference type="EMBL" id="CAXDID020000085">
    <property type="protein sequence ID" value="CAL6020439.1"/>
    <property type="molecule type" value="Genomic_DNA"/>
</dbReference>
<dbReference type="AlphaFoldDB" id="A0AA86UM56"/>
<comment type="caution">
    <text evidence="1">The sequence shown here is derived from an EMBL/GenBank/DDBJ whole genome shotgun (WGS) entry which is preliminary data.</text>
</comment>
<evidence type="ECO:0000313" key="3">
    <source>
        <dbReference type="Proteomes" id="UP001642409"/>
    </source>
</evidence>
<sequence>MKTYRRTRFKIQTPNVLIDIQFSQLQNIEKPNQIFLSSKRKCTYNENNKIELAKVVTIHQEKIKIIKQSECTAAQTSNVQRFLERRQPPHFRAGSNTQYINGFWIYFWKTTRLSSRCSQSLFRRPRFYNPHYGAFTNLHISKTEGQAVFGFSIQTDSVFLQPPLNKQSRCFRLNSPQDASFKVFSSVRLIYARPKWKEPWLEKRQGTPLIQSVLETPRRYRASPGSGREFLNLVCLYVCRSLIQLHAPPKLLEQMAPRQAVACQRCHGAFHHFILNSKTKMVRSAQLARVETPQRTVLAPYLISPDGRSGRFLQDQRKLLRIRGGAAVYFECLQHGTAETAVIERVPSLTAAQTSNVQRFLERRQPPHFRAGSNTQYINGFWIYFWKTTRLSSRCSQSLFRRPRFYNPHYGAFTNLHISKNRGIGRFRFQYINRLCVLVATLEQIKPLFQTEFAIGRKLQSFQFRSINLRAAQMERAVARKAARNATDPVCFGNAAKVQSEPWERERVLKSSLSIRVPQFDLAACTAKTTRINGASLGCSLSTMSWCISSFHPQLQNQDGSLGLISVLAFQ</sequence>
<dbReference type="Proteomes" id="UP001642409">
    <property type="component" value="Unassembled WGS sequence"/>
</dbReference>
<evidence type="ECO:0000313" key="2">
    <source>
        <dbReference type="EMBL" id="CAL6020439.1"/>
    </source>
</evidence>
<evidence type="ECO:0000313" key="1">
    <source>
        <dbReference type="EMBL" id="CAI9963670.1"/>
    </source>
</evidence>
<organism evidence="1">
    <name type="scientific">Hexamita inflata</name>
    <dbReference type="NCBI Taxonomy" id="28002"/>
    <lineage>
        <taxon>Eukaryota</taxon>
        <taxon>Metamonada</taxon>
        <taxon>Diplomonadida</taxon>
        <taxon>Hexamitidae</taxon>
        <taxon>Hexamitinae</taxon>
        <taxon>Hexamita</taxon>
    </lineage>
</organism>
<name>A0AA86UM56_9EUKA</name>
<keyword evidence="3" id="KW-1185">Reference proteome</keyword>
<reference evidence="1" key="1">
    <citation type="submission" date="2023-06" db="EMBL/GenBank/DDBJ databases">
        <authorList>
            <person name="Kurt Z."/>
        </authorList>
    </citation>
    <scope>NUCLEOTIDE SEQUENCE</scope>
</reference>
<protein>
    <submittedName>
        <fullName evidence="2">Hypothetical_protein</fullName>
    </submittedName>
</protein>
<gene>
    <name evidence="2" type="ORF">HINF_LOCUS27460</name>
    <name evidence="1" type="ORF">HINF_LOCUS51315</name>
</gene>
<accession>A0AA86UM56</accession>